<reference evidence="8" key="1">
    <citation type="submission" date="2019-10" db="EMBL/GenBank/DDBJ databases">
        <title>Complete genome sequence of Corynebacterium urogenitalis DSM 108747, isolated from the genital tract of a cow.</title>
        <authorList>
            <person name="Ruckert C."/>
            <person name="Ballas P."/>
            <person name="Wagener K."/>
            <person name="Drillich M."/>
            <person name="Kaempfer P."/>
            <person name="Busse H.-J."/>
            <person name="Ehling-Schulz M."/>
        </authorList>
    </citation>
    <scope>NUCLEOTIDE SEQUENCE [LARGE SCALE GENOMIC DNA]</scope>
    <source>
        <strain evidence="8">LMM 1652</strain>
    </source>
</reference>
<evidence type="ECO:0000259" key="6">
    <source>
        <dbReference type="PROSITE" id="PS50850"/>
    </source>
</evidence>
<feature type="domain" description="Major facilitator superfamily (MFS) profile" evidence="6">
    <location>
        <begin position="23"/>
        <end position="418"/>
    </location>
</feature>
<comment type="subcellular location">
    <subcellularLocation>
        <location evidence="1">Cell membrane</location>
        <topology evidence="1">Multi-pass membrane protein</topology>
    </subcellularLocation>
</comment>
<evidence type="ECO:0000256" key="4">
    <source>
        <dbReference type="ARBA" id="ARBA00023136"/>
    </source>
</evidence>
<dbReference type="GO" id="GO:0022857">
    <property type="term" value="F:transmembrane transporter activity"/>
    <property type="evidence" value="ECO:0007669"/>
    <property type="project" value="InterPro"/>
</dbReference>
<feature type="transmembrane region" description="Helical" evidence="5">
    <location>
        <begin position="258"/>
        <end position="277"/>
    </location>
</feature>
<feature type="transmembrane region" description="Helical" evidence="5">
    <location>
        <begin position="148"/>
        <end position="170"/>
    </location>
</feature>
<dbReference type="KEGG" id="cuo:CUROG_04065"/>
<feature type="transmembrane region" description="Helical" evidence="5">
    <location>
        <begin position="89"/>
        <end position="107"/>
    </location>
</feature>
<proteinExistence type="predicted"/>
<feature type="transmembrane region" description="Helical" evidence="5">
    <location>
        <begin position="176"/>
        <end position="196"/>
    </location>
</feature>
<keyword evidence="4 5" id="KW-0472">Membrane</keyword>
<feature type="transmembrane region" description="Helical" evidence="5">
    <location>
        <begin position="28"/>
        <end position="51"/>
    </location>
</feature>
<dbReference type="EMBL" id="CP045032">
    <property type="protein sequence ID" value="QFQ02192.1"/>
    <property type="molecule type" value="Genomic_DNA"/>
</dbReference>
<accession>A0A5J6Z7J7</accession>
<keyword evidence="8" id="KW-1185">Reference proteome</keyword>
<dbReference type="SUPFAM" id="SSF103473">
    <property type="entry name" value="MFS general substrate transporter"/>
    <property type="match status" value="1"/>
</dbReference>
<feature type="transmembrane region" description="Helical" evidence="5">
    <location>
        <begin position="113"/>
        <end position="136"/>
    </location>
</feature>
<keyword evidence="3 5" id="KW-1133">Transmembrane helix</keyword>
<dbReference type="InterPro" id="IPR020846">
    <property type="entry name" value="MFS_dom"/>
</dbReference>
<evidence type="ECO:0000313" key="8">
    <source>
        <dbReference type="Proteomes" id="UP000326711"/>
    </source>
</evidence>
<keyword evidence="2 5" id="KW-0812">Transmembrane</keyword>
<dbReference type="InterPro" id="IPR052714">
    <property type="entry name" value="MFS_Exporter"/>
</dbReference>
<evidence type="ECO:0000256" key="2">
    <source>
        <dbReference type="ARBA" id="ARBA00022692"/>
    </source>
</evidence>
<organism evidence="7 8">
    <name type="scientific">Corynebacterium urogenitale</name>
    <dbReference type="NCBI Taxonomy" id="2487892"/>
    <lineage>
        <taxon>Bacteria</taxon>
        <taxon>Bacillati</taxon>
        <taxon>Actinomycetota</taxon>
        <taxon>Actinomycetes</taxon>
        <taxon>Mycobacteriales</taxon>
        <taxon>Corynebacteriaceae</taxon>
        <taxon>Corynebacterium</taxon>
    </lineage>
</organism>
<evidence type="ECO:0000313" key="7">
    <source>
        <dbReference type="EMBL" id="QFQ02192.1"/>
    </source>
</evidence>
<sequence>MARQRALLAEELEKIDNLWEAPGLRATLISVFCAFGGWSLLLPVIPLAVIQNGGSDSLAGLSTGVFMAATVCTQAFTPWAIRRLGFPPIMVFAALMLGLPALVYIWNMSAVPLLAVAVLRGIGFGAVTVAEAALIAELVPPRLVGNSSAALGVAVGVSQLVSFPLGLWVYSTFGGGAVFALAAVYALVGALCGMWVPAKRAAVSSSDDTSPSSSQEAPATEQTAATWKLATVPGLAIGGIATGFAAFSTFLAPAAENIDLAVAGLISAAGLSVLGGFQMIGRVIAGRHASNTGEVGQLAALGLAFGVAGVAIAGGMILARPEGVLLCLIAFFAAAVFGFGFGIVQNEALLMLFDRLPRSKSAQASALWNMTFDSGTGLGAVLLGVVASVFAYHGAFFVAGAIIVMACAGVVVDRVVGKQRMQEQRNRLERLTEDTPRVRGNDVN</sequence>
<dbReference type="PANTHER" id="PTHR23531">
    <property type="entry name" value="QUINOLENE RESISTANCE PROTEIN NORA"/>
    <property type="match status" value="1"/>
</dbReference>
<name>A0A5J6Z7J7_9CORY</name>
<dbReference type="GO" id="GO:0005886">
    <property type="term" value="C:plasma membrane"/>
    <property type="evidence" value="ECO:0007669"/>
    <property type="project" value="UniProtKB-SubCell"/>
</dbReference>
<evidence type="ECO:0000256" key="3">
    <source>
        <dbReference type="ARBA" id="ARBA00022989"/>
    </source>
</evidence>
<evidence type="ECO:0000256" key="1">
    <source>
        <dbReference type="ARBA" id="ARBA00004651"/>
    </source>
</evidence>
<evidence type="ECO:0000256" key="5">
    <source>
        <dbReference type="SAM" id="Phobius"/>
    </source>
</evidence>
<dbReference type="Pfam" id="PF07690">
    <property type="entry name" value="MFS_1"/>
    <property type="match status" value="1"/>
</dbReference>
<protein>
    <submittedName>
        <fullName evidence="7">Putative transporter</fullName>
    </submittedName>
</protein>
<dbReference type="OrthoDB" id="5189108at2"/>
<feature type="transmembrane region" description="Helical" evidence="5">
    <location>
        <begin position="298"/>
        <end position="317"/>
    </location>
</feature>
<feature type="transmembrane region" description="Helical" evidence="5">
    <location>
        <begin position="323"/>
        <end position="344"/>
    </location>
</feature>
<dbReference type="AlphaFoldDB" id="A0A5J6Z7J7"/>
<feature type="transmembrane region" description="Helical" evidence="5">
    <location>
        <begin position="396"/>
        <end position="417"/>
    </location>
</feature>
<dbReference type="InterPro" id="IPR011701">
    <property type="entry name" value="MFS"/>
</dbReference>
<dbReference type="PROSITE" id="PS50850">
    <property type="entry name" value="MFS"/>
    <property type="match status" value="1"/>
</dbReference>
<dbReference type="Gene3D" id="1.20.1250.20">
    <property type="entry name" value="MFS general substrate transporter like domains"/>
    <property type="match status" value="1"/>
</dbReference>
<dbReference type="PANTHER" id="PTHR23531:SF1">
    <property type="entry name" value="QUINOLENE RESISTANCE PROTEIN NORA"/>
    <property type="match status" value="1"/>
</dbReference>
<gene>
    <name evidence="7" type="ORF">CUROG_04065</name>
</gene>
<dbReference type="Proteomes" id="UP000326711">
    <property type="component" value="Chromosome"/>
</dbReference>
<dbReference type="RefSeq" id="WP_151902587.1">
    <property type="nucleotide sequence ID" value="NZ_CP045032.1"/>
</dbReference>
<dbReference type="InterPro" id="IPR036259">
    <property type="entry name" value="MFS_trans_sf"/>
</dbReference>
<feature type="transmembrane region" description="Helical" evidence="5">
    <location>
        <begin position="232"/>
        <end position="252"/>
    </location>
</feature>